<gene>
    <name evidence="1" type="ORF">EBB_20970</name>
</gene>
<organism evidence="1 2">
    <name type="scientific">Methylomonas fluvii</name>
    <dbReference type="NCBI Taxonomy" id="1854564"/>
    <lineage>
        <taxon>Bacteria</taxon>
        <taxon>Pseudomonadati</taxon>
        <taxon>Pseudomonadota</taxon>
        <taxon>Gammaproteobacteria</taxon>
        <taxon>Methylococcales</taxon>
        <taxon>Methylococcaceae</taxon>
        <taxon>Methylomonas</taxon>
    </lineage>
</organism>
<dbReference type="Proteomes" id="UP000641152">
    <property type="component" value="Unassembled WGS sequence"/>
</dbReference>
<keyword evidence="2" id="KW-1185">Reference proteome</keyword>
<accession>A0ABR9DII8</accession>
<evidence type="ECO:0000313" key="1">
    <source>
        <dbReference type="EMBL" id="MBD9362925.1"/>
    </source>
</evidence>
<reference evidence="1 2" key="1">
    <citation type="submission" date="2020-09" db="EMBL/GenBank/DDBJ databases">
        <title>Methylomonas albis sp. nov. and Methylomonas fluvii sp. nov.: Two cold-adapted methanotrophs from the River Elbe and an amended description of Methylovulum psychrotolerans strain Eb1.</title>
        <authorList>
            <person name="Bussmann I.K."/>
            <person name="Klings K.-W."/>
            <person name="Warnstedt J."/>
            <person name="Hoppert M."/>
            <person name="Saborowski A."/>
            <person name="Horn F."/>
            <person name="Liebner S."/>
        </authorList>
    </citation>
    <scope>NUCLEOTIDE SEQUENCE [LARGE SCALE GENOMIC DNA]</scope>
    <source>
        <strain evidence="1 2">EbB</strain>
    </source>
</reference>
<comment type="caution">
    <text evidence="1">The sequence shown here is derived from an EMBL/GenBank/DDBJ whole genome shotgun (WGS) entry which is preliminary data.</text>
</comment>
<name>A0ABR9DII8_9GAMM</name>
<dbReference type="EMBL" id="JACXST010000003">
    <property type="protein sequence ID" value="MBD9362925.1"/>
    <property type="molecule type" value="Genomic_DNA"/>
</dbReference>
<proteinExistence type="predicted"/>
<dbReference type="RefSeq" id="WP_192395654.1">
    <property type="nucleotide sequence ID" value="NZ_CAJHIU010000003.1"/>
</dbReference>
<evidence type="ECO:0000313" key="2">
    <source>
        <dbReference type="Proteomes" id="UP000641152"/>
    </source>
</evidence>
<sequence length="107" mass="12587">MSTNTITDAFRVKPKLVDQLAIDRLWIVITMNVDNHEVVSLDYQNAFAECLRTAQTKPMHKGRIERFMSKLDREFLTKTNVTNLIDFYDDADKYINTLRDEEGRLFL</sequence>
<protein>
    <submittedName>
        <fullName evidence="1">Uncharacterized protein</fullName>
    </submittedName>
</protein>